<keyword evidence="2" id="KW-0472">Membrane</keyword>
<keyword evidence="2" id="KW-0812">Transmembrane</keyword>
<evidence type="ECO:0000313" key="4">
    <source>
        <dbReference type="Proteomes" id="UP000272503"/>
    </source>
</evidence>
<feature type="transmembrane region" description="Helical" evidence="2">
    <location>
        <begin position="142"/>
        <end position="166"/>
    </location>
</feature>
<evidence type="ECO:0000313" key="3">
    <source>
        <dbReference type="EMBL" id="RLP76469.1"/>
    </source>
</evidence>
<keyword evidence="4" id="KW-1185">Reference proteome</keyword>
<organism evidence="3 4">
    <name type="scientific">Mycetocola tolaasinivorans</name>
    <dbReference type="NCBI Taxonomy" id="76635"/>
    <lineage>
        <taxon>Bacteria</taxon>
        <taxon>Bacillati</taxon>
        <taxon>Actinomycetota</taxon>
        <taxon>Actinomycetes</taxon>
        <taxon>Micrococcales</taxon>
        <taxon>Microbacteriaceae</taxon>
        <taxon>Mycetocola</taxon>
    </lineage>
</organism>
<gene>
    <name evidence="3" type="ORF">D9V32_06315</name>
</gene>
<accession>A0A3L7A809</accession>
<feature type="compositionally biased region" description="Low complexity" evidence="1">
    <location>
        <begin position="45"/>
        <end position="64"/>
    </location>
</feature>
<name>A0A3L7A809_9MICO</name>
<feature type="region of interest" description="Disordered" evidence="1">
    <location>
        <begin position="1"/>
        <end position="76"/>
    </location>
</feature>
<comment type="caution">
    <text evidence="3">The sequence shown here is derived from an EMBL/GenBank/DDBJ whole genome shotgun (WGS) entry which is preliminary data.</text>
</comment>
<sequence>MEETLGRSTDWILTITPQNSDTPDTHEPRSSRPSEESSEHRDAGTEASAGTAAAVPDPALALPSFPAPPDWQDPDPERALQQLVGEPEPQIARANIGLAITGAVLFLPVGAFGLWQSLAASGSISRGQTERAFTQVGRGRTLSIVAVCVGAVGWLLLFPLVLILALGAGINGSGIMATHVVSVSPAPGASHVSVEITGTTATQATYSLLLANGETRVVEFQDEFSTTMELQPGEYAEIQLSSDDPDASVACSIRTHEGRVVSEQGSTFALCGVNAAE</sequence>
<evidence type="ECO:0000256" key="1">
    <source>
        <dbReference type="SAM" id="MobiDB-lite"/>
    </source>
</evidence>
<dbReference type="RefSeq" id="WP_121648049.1">
    <property type="nucleotide sequence ID" value="NZ_RCUX01000004.1"/>
</dbReference>
<dbReference type="OrthoDB" id="9890606at2"/>
<evidence type="ECO:0000256" key="2">
    <source>
        <dbReference type="SAM" id="Phobius"/>
    </source>
</evidence>
<keyword evidence="2" id="KW-1133">Transmembrane helix</keyword>
<dbReference type="AlphaFoldDB" id="A0A3L7A809"/>
<dbReference type="EMBL" id="RCUX01000004">
    <property type="protein sequence ID" value="RLP76469.1"/>
    <property type="molecule type" value="Genomic_DNA"/>
</dbReference>
<protein>
    <submittedName>
        <fullName evidence="3">Uncharacterized protein</fullName>
    </submittedName>
</protein>
<reference evidence="3 4" key="1">
    <citation type="submission" date="2018-10" db="EMBL/GenBank/DDBJ databases">
        <authorList>
            <person name="Li J."/>
        </authorList>
    </citation>
    <scope>NUCLEOTIDE SEQUENCE [LARGE SCALE GENOMIC DNA]</scope>
    <source>
        <strain evidence="3 4">IF 016277</strain>
    </source>
</reference>
<dbReference type="Proteomes" id="UP000272503">
    <property type="component" value="Unassembled WGS sequence"/>
</dbReference>
<feature type="transmembrane region" description="Helical" evidence="2">
    <location>
        <begin position="96"/>
        <end position="115"/>
    </location>
</feature>
<feature type="compositionally biased region" description="Basic and acidic residues" evidence="1">
    <location>
        <begin position="23"/>
        <end position="44"/>
    </location>
</feature>
<proteinExistence type="predicted"/>